<accession>A0A8H3VTE4</accession>
<dbReference type="InterPro" id="IPR002110">
    <property type="entry name" value="Ankyrin_rpt"/>
</dbReference>
<sequence>MADTTSSAVATSNIEERPIVDSSRNSPEHDGIWASAVKALGDDEVKRLLSVVDGNCNYGEILRVLLEATDSKKAECMRKRWKVNIKGRTIILRDVFEKISIWVNKVIRIGDIAVQYNPASASLPWAVFRLIMQASVNDVEVFGYVMQSVESIAHSIAVCSVLELQYYASQEKTRRTSDQMHSAIKSLYVSILEYLVKVLDYFQERSMVRLLKSTIFSKGDMETHFANIELSSKHVFELAHLVESERAESAFLAIEGLTMETKLIGNFQQKYLENAERILLELREPIQRIPTSLGAIQDGLDKNNRGKILRAISNVPFQQHHKTAKRGRLDGTGRWLLEKGEFQEWRHCSSSSVLWLHGIPGCGKTKLASLVVDKLEENDTVAFFYCMRNPAEPERGQCEKILASLVRQIAINGSNSGILPPVVAKYEDALSSFMDFEDQVWTSEECKEVLLKLMDEYPSVTLILDALDEVNQEDREELLDILSGLLQESPNLLKIFVSSRDNYDISLHLAGCPNIYVDAHDNAPDIEAYIENELDSARLLHGRLSQDLRKEISKRLSEGAHGMFRWVALQIQSFRSLKLAADVRGRLGALPGTLEEAYWEIFEHIQASGEHAAKLATFTFQWLLCARWAVEWDSFAAIASSHLADGYTFEASEVLDVCSNLVVQRPEARTIELAHLSVREFLESVNSRGLHMYLPLESNQSIATACMGHIQKLSISWTQELTNLEVQPQSYNDSYTVEKLSQQMTESKSHYYIILEWFHHVEASRGLRILDPMKTLVLEFIFDCNKSGNTSHVFQGWCKAMRDTRISSYTIDERAIQPKGQPVWFAIALGWPEIVKEYFEYRSLFSEQEAPDLLSNLARGSLVKEDAQHKVPRSDLSLMTEQLEYAINNNEKDIAEHIASYLGVEAEAEAIVYAAKSGHVKMLRVLADHSKVALLAAGNRAIEAAAQEYLACRGGDWVDTAGAIAFLLENKVTVKSGETLLRRAVLYEQTDLVRTLLNYDVGSAARCAALATAVSNGDLQTAQLLLDHGAEPSDKSAVIRALNQNTPVAAANLIKAGFGIDGRFLDKARTPLHFAAEKGFTEVVQNLVERRAPLNVRDVDQKTPLHLAAERGYSNCVSLLLQHGADVLLEDRSGKIPLDLAEERHHIRAAESILNKMRRLMEDLKKKQRLRNT</sequence>
<dbReference type="Gene3D" id="3.40.50.300">
    <property type="entry name" value="P-loop containing nucleotide triphosphate hydrolases"/>
    <property type="match status" value="1"/>
</dbReference>
<evidence type="ECO:0000313" key="7">
    <source>
        <dbReference type="Proteomes" id="UP000434172"/>
    </source>
</evidence>
<protein>
    <submittedName>
        <fullName evidence="6">Ankyrin repeat protein</fullName>
    </submittedName>
</protein>
<dbReference type="PROSITE" id="PS50088">
    <property type="entry name" value="ANK_REPEAT"/>
    <property type="match status" value="2"/>
</dbReference>
<feature type="repeat" description="ANK" evidence="2">
    <location>
        <begin position="1067"/>
        <end position="1099"/>
    </location>
</feature>
<comment type="caution">
    <text evidence="6">The sequence shown here is derived from an EMBL/GenBank/DDBJ whole genome shotgun (WGS) entry which is preliminary data.</text>
</comment>
<dbReference type="Pfam" id="PF24809">
    <property type="entry name" value="DUF7708"/>
    <property type="match status" value="1"/>
</dbReference>
<dbReference type="PROSITE" id="PS50297">
    <property type="entry name" value="ANK_REP_REGION"/>
    <property type="match status" value="2"/>
</dbReference>
<feature type="compositionally biased region" description="Polar residues" evidence="3">
    <location>
        <begin position="1"/>
        <end position="13"/>
    </location>
</feature>
<feature type="domain" description="DUF7708" evidence="4">
    <location>
        <begin position="96"/>
        <end position="241"/>
    </location>
</feature>
<evidence type="ECO:0000313" key="6">
    <source>
        <dbReference type="EMBL" id="KAF0316111.1"/>
    </source>
</evidence>
<evidence type="ECO:0000259" key="5">
    <source>
        <dbReference type="Pfam" id="PF24883"/>
    </source>
</evidence>
<dbReference type="InterPro" id="IPR027417">
    <property type="entry name" value="P-loop_NTPase"/>
</dbReference>
<dbReference type="AlphaFoldDB" id="A0A8H3VTE4"/>
<proteinExistence type="predicted"/>
<evidence type="ECO:0000256" key="3">
    <source>
        <dbReference type="SAM" id="MobiDB-lite"/>
    </source>
</evidence>
<dbReference type="PANTHER" id="PTHR10039">
    <property type="entry name" value="AMELOGENIN"/>
    <property type="match status" value="1"/>
</dbReference>
<dbReference type="InterPro" id="IPR036770">
    <property type="entry name" value="Ankyrin_rpt-contain_sf"/>
</dbReference>
<evidence type="ECO:0000256" key="1">
    <source>
        <dbReference type="ARBA" id="ARBA00022737"/>
    </source>
</evidence>
<dbReference type="InterPro" id="IPR056884">
    <property type="entry name" value="NPHP3-like_N"/>
</dbReference>
<dbReference type="SUPFAM" id="SSF52540">
    <property type="entry name" value="P-loop containing nucleoside triphosphate hydrolases"/>
    <property type="match status" value="1"/>
</dbReference>
<reference evidence="6 7" key="1">
    <citation type="submission" date="2019-12" db="EMBL/GenBank/DDBJ databases">
        <title>A genome sequence resource for the geographically widespread anthracnose pathogen Colletotrichum asianum.</title>
        <authorList>
            <person name="Meng Y."/>
        </authorList>
    </citation>
    <scope>NUCLEOTIDE SEQUENCE [LARGE SCALE GENOMIC DNA]</scope>
    <source>
        <strain evidence="6 7">ICMP 18580</strain>
    </source>
</reference>
<dbReference type="Pfam" id="PF12796">
    <property type="entry name" value="Ank_2"/>
    <property type="match status" value="1"/>
</dbReference>
<dbReference type="Gene3D" id="1.25.40.20">
    <property type="entry name" value="Ankyrin repeat-containing domain"/>
    <property type="match status" value="1"/>
</dbReference>
<evidence type="ECO:0000259" key="4">
    <source>
        <dbReference type="Pfam" id="PF24809"/>
    </source>
</evidence>
<dbReference type="EMBL" id="WOWK01000171">
    <property type="protein sequence ID" value="KAF0316111.1"/>
    <property type="molecule type" value="Genomic_DNA"/>
</dbReference>
<dbReference type="PRINTS" id="PR01415">
    <property type="entry name" value="ANKYRIN"/>
</dbReference>
<dbReference type="InterPro" id="IPR056125">
    <property type="entry name" value="DUF7708"/>
</dbReference>
<organism evidence="6 7">
    <name type="scientific">Colletotrichum asianum</name>
    <dbReference type="NCBI Taxonomy" id="702518"/>
    <lineage>
        <taxon>Eukaryota</taxon>
        <taxon>Fungi</taxon>
        <taxon>Dikarya</taxon>
        <taxon>Ascomycota</taxon>
        <taxon>Pezizomycotina</taxon>
        <taxon>Sordariomycetes</taxon>
        <taxon>Hypocreomycetidae</taxon>
        <taxon>Glomerellales</taxon>
        <taxon>Glomerellaceae</taxon>
        <taxon>Colletotrichum</taxon>
        <taxon>Colletotrichum gloeosporioides species complex</taxon>
    </lineage>
</organism>
<feature type="repeat" description="ANK" evidence="2">
    <location>
        <begin position="1100"/>
        <end position="1132"/>
    </location>
</feature>
<name>A0A8H3VTE4_9PEZI</name>
<keyword evidence="1" id="KW-0677">Repeat</keyword>
<feature type="domain" description="Nephrocystin 3-like N-terminal" evidence="5">
    <location>
        <begin position="331"/>
        <end position="500"/>
    </location>
</feature>
<keyword evidence="2" id="KW-0040">ANK repeat</keyword>
<dbReference type="OrthoDB" id="7464126at2759"/>
<dbReference type="PANTHER" id="PTHR10039:SF16">
    <property type="entry name" value="GPI INOSITOL-DEACYLASE"/>
    <property type="match status" value="1"/>
</dbReference>
<dbReference type="SUPFAM" id="SSF48403">
    <property type="entry name" value="Ankyrin repeat"/>
    <property type="match status" value="1"/>
</dbReference>
<keyword evidence="7" id="KW-1185">Reference proteome</keyword>
<feature type="region of interest" description="Disordered" evidence="3">
    <location>
        <begin position="1"/>
        <end position="28"/>
    </location>
</feature>
<gene>
    <name evidence="6" type="ORF">GQ607_016649</name>
</gene>
<dbReference type="Proteomes" id="UP000434172">
    <property type="component" value="Unassembled WGS sequence"/>
</dbReference>
<dbReference type="SMART" id="SM00248">
    <property type="entry name" value="ANK"/>
    <property type="match status" value="6"/>
</dbReference>
<dbReference type="Pfam" id="PF24883">
    <property type="entry name" value="NPHP3_N"/>
    <property type="match status" value="1"/>
</dbReference>
<evidence type="ECO:0000256" key="2">
    <source>
        <dbReference type="PROSITE-ProRule" id="PRU00023"/>
    </source>
</evidence>